<evidence type="ECO:0000313" key="1">
    <source>
        <dbReference type="EMBL" id="OEL16505.1"/>
    </source>
</evidence>
<reference evidence="1 2" key="1">
    <citation type="submission" date="2016-09" db="EMBL/GenBank/DDBJ databases">
        <title>The draft genome of Dichanthelium oligosanthes: A C3 panicoid grass species.</title>
        <authorList>
            <person name="Studer A.J."/>
            <person name="Schnable J.C."/>
            <person name="Brutnell T.P."/>
        </authorList>
    </citation>
    <scope>NUCLEOTIDE SEQUENCE [LARGE SCALE GENOMIC DNA]</scope>
    <source>
        <strain evidence="2">cv. Kellogg 1175</strain>
        <tissue evidence="1">Leaf</tissue>
    </source>
</reference>
<dbReference type="Proteomes" id="UP000095767">
    <property type="component" value="Unassembled WGS sequence"/>
</dbReference>
<name>A0A1E5UUM2_9POAL</name>
<comment type="caution">
    <text evidence="1">The sequence shown here is derived from an EMBL/GenBank/DDBJ whole genome shotgun (WGS) entry which is preliminary data.</text>
</comment>
<gene>
    <name evidence="1" type="ORF">BAE44_0022476</name>
</gene>
<dbReference type="OrthoDB" id="653923at2759"/>
<dbReference type="AlphaFoldDB" id="A0A1E5UUM2"/>
<proteinExistence type="predicted"/>
<dbReference type="EMBL" id="LWDX02062723">
    <property type="protein sequence ID" value="OEL16505.1"/>
    <property type="molecule type" value="Genomic_DNA"/>
</dbReference>
<evidence type="ECO:0000313" key="2">
    <source>
        <dbReference type="Proteomes" id="UP000095767"/>
    </source>
</evidence>
<organism evidence="1 2">
    <name type="scientific">Dichanthelium oligosanthes</name>
    <dbReference type="NCBI Taxonomy" id="888268"/>
    <lineage>
        <taxon>Eukaryota</taxon>
        <taxon>Viridiplantae</taxon>
        <taxon>Streptophyta</taxon>
        <taxon>Embryophyta</taxon>
        <taxon>Tracheophyta</taxon>
        <taxon>Spermatophyta</taxon>
        <taxon>Magnoliopsida</taxon>
        <taxon>Liliopsida</taxon>
        <taxon>Poales</taxon>
        <taxon>Poaceae</taxon>
        <taxon>PACMAD clade</taxon>
        <taxon>Panicoideae</taxon>
        <taxon>Panicodae</taxon>
        <taxon>Paniceae</taxon>
        <taxon>Dichantheliinae</taxon>
        <taxon>Dichanthelium</taxon>
    </lineage>
</organism>
<sequence length="47" mass="5349">MELVKDYSAAPNTNKHFIASLVCIKRAEKDMIMTLDTPEERFESMSG</sequence>
<keyword evidence="2" id="KW-1185">Reference proteome</keyword>
<accession>A0A1E5UUM2</accession>
<protein>
    <submittedName>
        <fullName evidence="1">Uncharacterized protein</fullName>
    </submittedName>
</protein>